<evidence type="ECO:0000313" key="3">
    <source>
        <dbReference type="Proteomes" id="UP001162834"/>
    </source>
</evidence>
<proteinExistence type="predicted"/>
<accession>A0A9E7C273</accession>
<evidence type="ECO:0000313" key="2">
    <source>
        <dbReference type="EMBL" id="UGS37153.1"/>
    </source>
</evidence>
<feature type="region of interest" description="Disordered" evidence="1">
    <location>
        <begin position="112"/>
        <end position="132"/>
    </location>
</feature>
<dbReference type="KEGG" id="sbae:DSM104329_03568"/>
<keyword evidence="3" id="KW-1185">Reference proteome</keyword>
<sequence>MAPTRSAHGALANTQPGRLVVTFYRHGPVLGCADHACRQHTPWSLRGPIVRRTVRYNPVSETVSAVRAPRNWAIATLQLTQPGTRPGLTVALLPPQVHTVKFRHRTAHLEAQHGAGDHADREQSDHHPAPAA</sequence>
<dbReference type="AlphaFoldDB" id="A0A9E7C273"/>
<organism evidence="2 3">
    <name type="scientific">Capillimicrobium parvum</name>
    <dbReference type="NCBI Taxonomy" id="2884022"/>
    <lineage>
        <taxon>Bacteria</taxon>
        <taxon>Bacillati</taxon>
        <taxon>Actinomycetota</taxon>
        <taxon>Thermoleophilia</taxon>
        <taxon>Solirubrobacterales</taxon>
        <taxon>Capillimicrobiaceae</taxon>
        <taxon>Capillimicrobium</taxon>
    </lineage>
</organism>
<reference evidence="2" key="1">
    <citation type="journal article" date="2022" name="Int. J. Syst. Evol. Microbiol.">
        <title>Pseudomonas aegrilactucae sp. nov. and Pseudomonas morbosilactucae sp. nov., pathogens causing bacterial rot of lettuce in Japan.</title>
        <authorList>
            <person name="Sawada H."/>
            <person name="Fujikawa T."/>
            <person name="Satou M."/>
        </authorList>
    </citation>
    <scope>NUCLEOTIDE SEQUENCE</scope>
    <source>
        <strain evidence="2">0166_1</strain>
    </source>
</reference>
<dbReference type="EMBL" id="CP087164">
    <property type="protein sequence ID" value="UGS37153.1"/>
    <property type="molecule type" value="Genomic_DNA"/>
</dbReference>
<name>A0A9E7C273_9ACTN</name>
<dbReference type="Proteomes" id="UP001162834">
    <property type="component" value="Chromosome"/>
</dbReference>
<protein>
    <submittedName>
        <fullName evidence="2">Uncharacterized protein</fullName>
    </submittedName>
</protein>
<gene>
    <name evidence="2" type="ORF">DSM104329_03568</name>
</gene>
<dbReference type="RefSeq" id="WP_259311215.1">
    <property type="nucleotide sequence ID" value="NZ_CP087164.1"/>
</dbReference>
<evidence type="ECO:0000256" key="1">
    <source>
        <dbReference type="SAM" id="MobiDB-lite"/>
    </source>
</evidence>